<dbReference type="CDD" id="cd01902">
    <property type="entry name" value="Ntn_CGH"/>
    <property type="match status" value="1"/>
</dbReference>
<dbReference type="Proteomes" id="UP001596056">
    <property type="component" value="Unassembled WGS sequence"/>
</dbReference>
<keyword evidence="6" id="KW-1185">Reference proteome</keyword>
<feature type="domain" description="Choloylglycine hydrolase/NAAA C-terminal" evidence="4">
    <location>
        <begin position="26"/>
        <end position="312"/>
    </location>
</feature>
<dbReference type="GO" id="GO:0016787">
    <property type="term" value="F:hydrolase activity"/>
    <property type="evidence" value="ECO:0007669"/>
    <property type="project" value="UniProtKB-KW"/>
</dbReference>
<dbReference type="InterPro" id="IPR029055">
    <property type="entry name" value="Ntn_hydrolases_N"/>
</dbReference>
<evidence type="ECO:0000313" key="6">
    <source>
        <dbReference type="Proteomes" id="UP001596056"/>
    </source>
</evidence>
<comment type="similarity">
    <text evidence="1">Belongs to the peptidase C59 family.</text>
</comment>
<dbReference type="InterPro" id="IPR029132">
    <property type="entry name" value="CBAH/NAAA_C"/>
</dbReference>
<dbReference type="PANTHER" id="PTHR35527:SF2">
    <property type="entry name" value="HYDROLASE"/>
    <property type="match status" value="1"/>
</dbReference>
<dbReference type="EMBL" id="JBHSNA010000006">
    <property type="protein sequence ID" value="MFC5566494.1"/>
    <property type="molecule type" value="Genomic_DNA"/>
</dbReference>
<keyword evidence="3" id="KW-0732">Signal</keyword>
<dbReference type="Pfam" id="PF02275">
    <property type="entry name" value="CBAH"/>
    <property type="match status" value="1"/>
</dbReference>
<evidence type="ECO:0000313" key="5">
    <source>
        <dbReference type="EMBL" id="MFC5566494.1"/>
    </source>
</evidence>
<dbReference type="RefSeq" id="WP_209840502.1">
    <property type="nucleotide sequence ID" value="NZ_JAGGJP010000008.1"/>
</dbReference>
<feature type="signal peptide" evidence="3">
    <location>
        <begin position="1"/>
        <end position="25"/>
    </location>
</feature>
<dbReference type="PANTHER" id="PTHR35527">
    <property type="entry name" value="CHOLOYLGLYCINE HYDROLASE"/>
    <property type="match status" value="1"/>
</dbReference>
<gene>
    <name evidence="5" type="ORF">ACFPOC_08675</name>
</gene>
<dbReference type="SUPFAM" id="SSF56235">
    <property type="entry name" value="N-terminal nucleophile aminohydrolases (Ntn hydrolases)"/>
    <property type="match status" value="1"/>
</dbReference>
<dbReference type="Gene3D" id="3.60.60.10">
    <property type="entry name" value="Penicillin V Acylase, Chain A"/>
    <property type="match status" value="1"/>
</dbReference>
<feature type="chain" id="PRO_5045692636" evidence="3">
    <location>
        <begin position="26"/>
        <end position="352"/>
    </location>
</feature>
<evidence type="ECO:0000256" key="2">
    <source>
        <dbReference type="ARBA" id="ARBA00022801"/>
    </source>
</evidence>
<comment type="caution">
    <text evidence="5">The sequence shown here is derived from an EMBL/GenBank/DDBJ whole genome shotgun (WGS) entry which is preliminary data.</text>
</comment>
<accession>A0ABW0SCY6</accession>
<reference evidence="6" key="1">
    <citation type="journal article" date="2019" name="Int. J. Syst. Evol. Microbiol.">
        <title>The Global Catalogue of Microorganisms (GCM) 10K type strain sequencing project: providing services to taxonomists for standard genome sequencing and annotation.</title>
        <authorList>
            <consortium name="The Broad Institute Genomics Platform"/>
            <consortium name="The Broad Institute Genome Sequencing Center for Infectious Disease"/>
            <person name="Wu L."/>
            <person name="Ma J."/>
        </authorList>
    </citation>
    <scope>NUCLEOTIDE SEQUENCE [LARGE SCALE GENOMIC DNA]</scope>
    <source>
        <strain evidence="6">KACC 11588</strain>
    </source>
</reference>
<evidence type="ECO:0000256" key="3">
    <source>
        <dbReference type="SAM" id="SignalP"/>
    </source>
</evidence>
<protein>
    <submittedName>
        <fullName evidence="5">Linear amide C-N hydrolase</fullName>
    </submittedName>
</protein>
<proteinExistence type="inferred from homology"/>
<dbReference type="InterPro" id="IPR052193">
    <property type="entry name" value="Peptidase_C59"/>
</dbReference>
<evidence type="ECO:0000256" key="1">
    <source>
        <dbReference type="ARBA" id="ARBA00006625"/>
    </source>
</evidence>
<sequence length="352" mass="38628">MNRRMRSAAALLLAAALGAATVAEACTRAVYLGPEGRVLTGRSFDWSAPIASNLWVFPRGMERDGKAGPRSVEWTSRYGSLIVSGYDISTVDGMNEAGLVANLLWQVDADYPEDDGTTPRMSLSIWAQYFLDNYATVAEAVEDLRATPFDAVTGEVPAMPGRMTTVHLSLSDATGDSAILEWIDGELAIHHSREFRVMTNEPRYEEQLAVRAYWDRVNPRDFLPGTSRATDRFVRASFYIDAVEQSSDPRVAAAATMSVIRNASTPWGISVPGQPNLATTRWRVVADQTDRLFYAESALSPNVFWVDLKRLDFSEGSGARKLDLGVDMARILSGEASGEFALAEPFPFEPAD</sequence>
<keyword evidence="2 5" id="KW-0378">Hydrolase</keyword>
<evidence type="ECO:0000259" key="4">
    <source>
        <dbReference type="Pfam" id="PF02275"/>
    </source>
</evidence>
<organism evidence="5 6">
    <name type="scientific">Rubellimicrobium aerolatum</name>
    <dbReference type="NCBI Taxonomy" id="490979"/>
    <lineage>
        <taxon>Bacteria</taxon>
        <taxon>Pseudomonadati</taxon>
        <taxon>Pseudomonadota</taxon>
        <taxon>Alphaproteobacteria</taxon>
        <taxon>Rhodobacterales</taxon>
        <taxon>Roseobacteraceae</taxon>
        <taxon>Rubellimicrobium</taxon>
    </lineage>
</organism>
<name>A0ABW0SCY6_9RHOB</name>